<evidence type="ECO:0000313" key="7">
    <source>
        <dbReference type="EMBL" id="CUI15238.1"/>
    </source>
</evidence>
<dbReference type="InterPro" id="IPR040807">
    <property type="entry name" value="DUF5522"/>
</dbReference>
<dbReference type="InterPro" id="IPR029499">
    <property type="entry name" value="PduO-typ"/>
</dbReference>
<dbReference type="GO" id="GO:0005524">
    <property type="term" value="F:ATP binding"/>
    <property type="evidence" value="ECO:0007669"/>
    <property type="project" value="UniProtKB-UniRule"/>
</dbReference>
<evidence type="ECO:0000256" key="2">
    <source>
        <dbReference type="ARBA" id="ARBA00022741"/>
    </source>
</evidence>
<dbReference type="VEuPathDB" id="TriTrypDB:BSAL_33375"/>
<name>A0A0S4KL87_BODSA</name>
<keyword evidence="2 4" id="KW-0547">Nucleotide-binding</keyword>
<dbReference type="PANTHER" id="PTHR12213">
    <property type="entry name" value="CORRINOID ADENOSYLTRANSFERASE"/>
    <property type="match status" value="1"/>
</dbReference>
<dbReference type="PANTHER" id="PTHR12213:SF0">
    <property type="entry name" value="CORRINOID ADENOSYLTRANSFERASE MMAB"/>
    <property type="match status" value="1"/>
</dbReference>
<dbReference type="OMA" id="LHVCRTT"/>
<dbReference type="Pfam" id="PF01923">
    <property type="entry name" value="Cob_adeno_trans"/>
    <property type="match status" value="1"/>
</dbReference>
<protein>
    <submittedName>
        <fullName evidence="7">Cobalamin adenosyltransferase, putative</fullName>
    </submittedName>
</protein>
<dbReference type="OrthoDB" id="549173at2759"/>
<evidence type="ECO:0000256" key="1">
    <source>
        <dbReference type="ARBA" id="ARBA00022679"/>
    </source>
</evidence>
<gene>
    <name evidence="7" type="ORF">BSAL_33375</name>
</gene>
<evidence type="ECO:0000256" key="5">
    <source>
        <dbReference type="SAM" id="MobiDB-lite"/>
    </source>
</evidence>
<keyword evidence="1 4" id="KW-0808">Transferase</keyword>
<dbReference type="Gene3D" id="1.20.1200.10">
    <property type="entry name" value="Cobalamin adenosyltransferase-like"/>
    <property type="match status" value="1"/>
</dbReference>
<dbReference type="GO" id="GO:0008817">
    <property type="term" value="F:corrinoid adenosyltransferase activity"/>
    <property type="evidence" value="ECO:0007669"/>
    <property type="project" value="TreeGrafter"/>
</dbReference>
<keyword evidence="8" id="KW-1185">Reference proteome</keyword>
<feature type="region of interest" description="Disordered" evidence="5">
    <location>
        <begin position="123"/>
        <end position="150"/>
    </location>
</feature>
<evidence type="ECO:0000256" key="3">
    <source>
        <dbReference type="ARBA" id="ARBA00022840"/>
    </source>
</evidence>
<keyword evidence="3 4" id="KW-0067">ATP-binding</keyword>
<dbReference type="EMBL" id="CYKH01001954">
    <property type="protein sequence ID" value="CUI15238.1"/>
    <property type="molecule type" value="Genomic_DNA"/>
</dbReference>
<dbReference type="Pfam" id="PF17653">
    <property type="entry name" value="DUF5522"/>
    <property type="match status" value="1"/>
</dbReference>
<dbReference type="SUPFAM" id="SSF89028">
    <property type="entry name" value="Cobalamin adenosyltransferase-like"/>
    <property type="match status" value="1"/>
</dbReference>
<evidence type="ECO:0000259" key="6">
    <source>
        <dbReference type="Pfam" id="PF01923"/>
    </source>
</evidence>
<dbReference type="InterPro" id="IPR036451">
    <property type="entry name" value="CblAdoTrfase-like_sf"/>
</dbReference>
<evidence type="ECO:0000256" key="4">
    <source>
        <dbReference type="RuleBase" id="RU366026"/>
    </source>
</evidence>
<sequence length="327" mass="35807">MRRFGGSFVHLYSRHCSSEANLTPLQRRIKARLSRPLPPMNAVVEGLNEVEKLLPIDIENAHKAAVAAGEETYTDPKSGLTVFTRVAHINKGRCCGCKCRHCPYGHANVPASKRDVAKTEVKPSTEVISSKPHKSGVYTRGGDKGTSSLFTGERRKKFDPVFEALGTIDELNSHVGLAKAHILDDAKLDPALAKDVVDVLEDIQRRLFHCGALFATPGPSQGPLPHQPKEWTAELEKAIDRLDAPLPPLTCFILPGGGKASGQLHVCRSTCRRAERCVVELLDGNDTYLDKARDAAAFVNRMSDFFFVAARAVSDVSLETSWDKLKS</sequence>
<organism evidence="7 8">
    <name type="scientific">Bodo saltans</name>
    <name type="common">Flagellated protozoan</name>
    <dbReference type="NCBI Taxonomy" id="75058"/>
    <lineage>
        <taxon>Eukaryota</taxon>
        <taxon>Discoba</taxon>
        <taxon>Euglenozoa</taxon>
        <taxon>Kinetoplastea</taxon>
        <taxon>Metakinetoplastina</taxon>
        <taxon>Eubodonida</taxon>
        <taxon>Bodonidae</taxon>
        <taxon>Bodo</taxon>
    </lineage>
</organism>
<comment type="similarity">
    <text evidence="4">Belongs to the Cob(I)alamin adenosyltransferase family.</text>
</comment>
<dbReference type="AlphaFoldDB" id="A0A0S4KL87"/>
<dbReference type="Proteomes" id="UP000051952">
    <property type="component" value="Unassembled WGS sequence"/>
</dbReference>
<proteinExistence type="inferred from homology"/>
<evidence type="ECO:0000313" key="8">
    <source>
        <dbReference type="Proteomes" id="UP000051952"/>
    </source>
</evidence>
<feature type="domain" description="Cobalamin adenosyltransferase-like" evidence="6">
    <location>
        <begin position="137"/>
        <end position="312"/>
    </location>
</feature>
<reference evidence="8" key="1">
    <citation type="submission" date="2015-09" db="EMBL/GenBank/DDBJ databases">
        <authorList>
            <consortium name="Pathogen Informatics"/>
        </authorList>
    </citation>
    <scope>NUCLEOTIDE SEQUENCE [LARGE SCALE GENOMIC DNA]</scope>
    <source>
        <strain evidence="8">Lake Konstanz</strain>
    </source>
</reference>
<accession>A0A0S4KL87</accession>
<dbReference type="InterPro" id="IPR016030">
    <property type="entry name" value="CblAdoTrfase-like"/>
</dbReference>
<dbReference type="NCBIfam" id="TIGR00636">
    <property type="entry name" value="PduO_Nterm"/>
    <property type="match status" value="1"/>
</dbReference>